<reference evidence="8" key="2">
    <citation type="submission" date="2025-08" db="UniProtKB">
        <authorList>
            <consortium name="RefSeq"/>
        </authorList>
    </citation>
    <scope>IDENTIFICATION</scope>
    <source>
        <tissue evidence="8">Leaf</tissue>
    </source>
</reference>
<keyword evidence="6" id="KW-0812">Transmembrane</keyword>
<comment type="similarity">
    <text evidence="1 5">Belongs to the cytochrome P450 family.</text>
</comment>
<keyword evidence="5" id="KW-0560">Oxidoreductase</keyword>
<feature type="binding site" description="axial binding residue" evidence="4">
    <location>
        <position position="445"/>
    </location>
    <ligand>
        <name>heme</name>
        <dbReference type="ChEBI" id="CHEBI:30413"/>
    </ligand>
    <ligandPart>
        <name>Fe</name>
        <dbReference type="ChEBI" id="CHEBI:18248"/>
    </ligandPart>
</feature>
<evidence type="ECO:0000256" key="4">
    <source>
        <dbReference type="PIRSR" id="PIRSR602401-1"/>
    </source>
</evidence>
<dbReference type="AlphaFoldDB" id="A0A9R0J9Q3"/>
<evidence type="ECO:0000256" key="3">
    <source>
        <dbReference type="ARBA" id="ARBA00023004"/>
    </source>
</evidence>
<evidence type="ECO:0000256" key="5">
    <source>
        <dbReference type="RuleBase" id="RU000461"/>
    </source>
</evidence>
<proteinExistence type="inferred from homology"/>
<dbReference type="InterPro" id="IPR002401">
    <property type="entry name" value="Cyt_P450_E_grp-I"/>
</dbReference>
<dbReference type="GeneID" id="110802355"/>
<dbReference type="GO" id="GO:0016705">
    <property type="term" value="F:oxidoreductase activity, acting on paired donors, with incorporation or reduction of molecular oxygen"/>
    <property type="evidence" value="ECO:0007669"/>
    <property type="project" value="InterPro"/>
</dbReference>
<evidence type="ECO:0000313" key="8">
    <source>
        <dbReference type="RefSeq" id="XP_021863506.2"/>
    </source>
</evidence>
<evidence type="ECO:0000256" key="2">
    <source>
        <dbReference type="ARBA" id="ARBA00022723"/>
    </source>
</evidence>
<keyword evidence="5" id="KW-0503">Monooxygenase</keyword>
<organism evidence="7 8">
    <name type="scientific">Spinacia oleracea</name>
    <name type="common">Spinach</name>
    <dbReference type="NCBI Taxonomy" id="3562"/>
    <lineage>
        <taxon>Eukaryota</taxon>
        <taxon>Viridiplantae</taxon>
        <taxon>Streptophyta</taxon>
        <taxon>Embryophyta</taxon>
        <taxon>Tracheophyta</taxon>
        <taxon>Spermatophyta</taxon>
        <taxon>Magnoliopsida</taxon>
        <taxon>eudicotyledons</taxon>
        <taxon>Gunneridae</taxon>
        <taxon>Pentapetalae</taxon>
        <taxon>Caryophyllales</taxon>
        <taxon>Chenopodiaceae</taxon>
        <taxon>Chenopodioideae</taxon>
        <taxon>Anserineae</taxon>
        <taxon>Spinacia</taxon>
    </lineage>
</organism>
<comment type="cofactor">
    <cofactor evidence="4">
        <name>heme</name>
        <dbReference type="ChEBI" id="CHEBI:30413"/>
    </cofactor>
</comment>
<reference evidence="7" key="1">
    <citation type="journal article" date="2021" name="Nat. Commun.">
        <title>Genomic analyses provide insights into spinach domestication and the genetic basis of agronomic traits.</title>
        <authorList>
            <person name="Cai X."/>
            <person name="Sun X."/>
            <person name="Xu C."/>
            <person name="Sun H."/>
            <person name="Wang X."/>
            <person name="Ge C."/>
            <person name="Zhang Z."/>
            <person name="Wang Q."/>
            <person name="Fei Z."/>
            <person name="Jiao C."/>
            <person name="Wang Q."/>
        </authorList>
    </citation>
    <scope>NUCLEOTIDE SEQUENCE [LARGE SCALE GENOMIC DNA]</scope>
    <source>
        <strain evidence="7">cv. Varoflay</strain>
    </source>
</reference>
<dbReference type="InterPro" id="IPR036396">
    <property type="entry name" value="Cyt_P450_sf"/>
</dbReference>
<dbReference type="Pfam" id="PF00067">
    <property type="entry name" value="p450"/>
    <property type="match status" value="1"/>
</dbReference>
<dbReference type="PRINTS" id="PR00385">
    <property type="entry name" value="P450"/>
</dbReference>
<dbReference type="Gene3D" id="1.10.630.10">
    <property type="entry name" value="Cytochrome P450"/>
    <property type="match status" value="1"/>
</dbReference>
<keyword evidence="7" id="KW-1185">Reference proteome</keyword>
<keyword evidence="3 4" id="KW-0408">Iron</keyword>
<dbReference type="KEGG" id="soe:110802355"/>
<accession>A0A9R0J9Q3</accession>
<name>A0A9R0J9Q3_SPIOL</name>
<protein>
    <submittedName>
        <fullName evidence="8">Cytochrome P450 736A117-like</fullName>
    </submittedName>
</protein>
<dbReference type="PROSITE" id="PS00086">
    <property type="entry name" value="CYTOCHROME_P450"/>
    <property type="match status" value="1"/>
</dbReference>
<dbReference type="Proteomes" id="UP000813463">
    <property type="component" value="Chromosome 1"/>
</dbReference>
<dbReference type="InterPro" id="IPR001128">
    <property type="entry name" value="Cyt_P450"/>
</dbReference>
<feature type="transmembrane region" description="Helical" evidence="6">
    <location>
        <begin position="12"/>
        <end position="32"/>
    </location>
</feature>
<dbReference type="PANTHER" id="PTHR47955">
    <property type="entry name" value="CYTOCHROME P450 FAMILY 71 PROTEIN"/>
    <property type="match status" value="1"/>
</dbReference>
<dbReference type="PANTHER" id="PTHR47955:SF15">
    <property type="entry name" value="CYTOCHROME P450 71A2-LIKE"/>
    <property type="match status" value="1"/>
</dbReference>
<dbReference type="GO" id="GO:0005506">
    <property type="term" value="F:iron ion binding"/>
    <property type="evidence" value="ECO:0007669"/>
    <property type="project" value="InterPro"/>
</dbReference>
<keyword evidence="6" id="KW-1133">Transmembrane helix</keyword>
<keyword evidence="4 5" id="KW-0349">Heme</keyword>
<gene>
    <name evidence="8" type="primary">LOC110802355</name>
</gene>
<dbReference type="PRINTS" id="PR00463">
    <property type="entry name" value="EP450I"/>
</dbReference>
<sequence>MSNVALQFLKNLCFHPLSLPFILFLFFLYKWLNKNPARSKKLPPSPRKLPVIGNLHQLGKFPHRSLNSLSKRYGEVMLIHLGSTPSFVVSSTSAVCDIMKTHDAIFSNRPKTRIASKIIYGGKDIVFSPYGEYWRQIRSICVLQIFSNKKVQSFWKVREEEVTLVIEMIKRSEQSPLNMSEIFMMYSSNVLCRTAYGKKYAGEVGTDFKQLLKEFVEVMAVFSMGDFIPWLGWIDRLSGLESRVDKVAKEFDEFLQHVVQEHLDNKIDKEEIEKDFVDILLDVQRENTASLSMDNIKAIVLDMFAAGSDTTFTLLEWAMTELLRHPRVMKELQDEVRGIVKEKTMVSEDDLEKLKYLKAVIKEVLRLHPPLPLLLFRYPSQDAEINGYDIAAGTQVIINAWAIQRDPKYWEEPEEFRPERFLNSSIDFKGQDFQLIPFGAGRRGCPGIPFASVTAELALANLVYSFDWKSANGAEDEASDVPENPGITINRRDPLMAVATSHSCSLKHPGHI</sequence>
<dbReference type="SUPFAM" id="SSF48264">
    <property type="entry name" value="Cytochrome P450"/>
    <property type="match status" value="1"/>
</dbReference>
<dbReference type="CDD" id="cd11072">
    <property type="entry name" value="CYP71-like"/>
    <property type="match status" value="1"/>
</dbReference>
<keyword evidence="6" id="KW-0472">Membrane</keyword>
<evidence type="ECO:0000256" key="1">
    <source>
        <dbReference type="ARBA" id="ARBA00010617"/>
    </source>
</evidence>
<keyword evidence="2 4" id="KW-0479">Metal-binding</keyword>
<evidence type="ECO:0000313" key="7">
    <source>
        <dbReference type="Proteomes" id="UP000813463"/>
    </source>
</evidence>
<dbReference type="InterPro" id="IPR017972">
    <property type="entry name" value="Cyt_P450_CS"/>
</dbReference>
<evidence type="ECO:0000256" key="6">
    <source>
        <dbReference type="SAM" id="Phobius"/>
    </source>
</evidence>
<dbReference type="RefSeq" id="XP_021863506.2">
    <property type="nucleotide sequence ID" value="XM_022007814.2"/>
</dbReference>
<dbReference type="GO" id="GO:0020037">
    <property type="term" value="F:heme binding"/>
    <property type="evidence" value="ECO:0007669"/>
    <property type="project" value="InterPro"/>
</dbReference>
<dbReference type="GO" id="GO:0004497">
    <property type="term" value="F:monooxygenase activity"/>
    <property type="evidence" value="ECO:0007669"/>
    <property type="project" value="UniProtKB-KW"/>
</dbReference>